<gene>
    <name evidence="3" type="ORF">B7R21_17360</name>
</gene>
<dbReference type="InterPro" id="IPR011051">
    <property type="entry name" value="RmlC_Cupin_sf"/>
</dbReference>
<dbReference type="OrthoDB" id="5114244at2"/>
<dbReference type="AlphaFoldDB" id="A0A3E0VBS2"/>
<dbReference type="Pfam" id="PF07883">
    <property type="entry name" value="Cupin_2"/>
    <property type="match status" value="1"/>
</dbReference>
<keyword evidence="1" id="KW-0238">DNA-binding</keyword>
<dbReference type="InterPro" id="IPR010982">
    <property type="entry name" value="Lambda_DNA-bd_dom_sf"/>
</dbReference>
<organism evidence="3 4">
    <name type="scientific">Subtercola boreus</name>
    <dbReference type="NCBI Taxonomy" id="120213"/>
    <lineage>
        <taxon>Bacteria</taxon>
        <taxon>Bacillati</taxon>
        <taxon>Actinomycetota</taxon>
        <taxon>Actinomycetes</taxon>
        <taxon>Micrococcales</taxon>
        <taxon>Microbacteriaceae</taxon>
        <taxon>Subtercola</taxon>
    </lineage>
</organism>
<evidence type="ECO:0000313" key="4">
    <source>
        <dbReference type="Proteomes" id="UP000256709"/>
    </source>
</evidence>
<dbReference type="PROSITE" id="PS50943">
    <property type="entry name" value="HTH_CROC1"/>
    <property type="match status" value="1"/>
</dbReference>
<dbReference type="Pfam" id="PF01381">
    <property type="entry name" value="HTH_3"/>
    <property type="match status" value="1"/>
</dbReference>
<dbReference type="PANTHER" id="PTHR46797:SF1">
    <property type="entry name" value="METHYLPHOSPHONATE SYNTHASE"/>
    <property type="match status" value="1"/>
</dbReference>
<proteinExistence type="predicted"/>
<accession>A0A3E0VBS2</accession>
<evidence type="ECO:0000256" key="1">
    <source>
        <dbReference type="ARBA" id="ARBA00023125"/>
    </source>
</evidence>
<dbReference type="Gene3D" id="1.10.260.40">
    <property type="entry name" value="lambda repressor-like DNA-binding domains"/>
    <property type="match status" value="1"/>
</dbReference>
<protein>
    <recommendedName>
        <fullName evidence="2">HTH cro/C1-type domain-containing protein</fullName>
    </recommendedName>
</protein>
<dbReference type="CDD" id="cd00093">
    <property type="entry name" value="HTH_XRE"/>
    <property type="match status" value="1"/>
</dbReference>
<evidence type="ECO:0000313" key="3">
    <source>
        <dbReference type="EMBL" id="RFA06993.1"/>
    </source>
</evidence>
<dbReference type="Gene3D" id="2.60.120.10">
    <property type="entry name" value="Jelly Rolls"/>
    <property type="match status" value="1"/>
</dbReference>
<dbReference type="SUPFAM" id="SSF51182">
    <property type="entry name" value="RmlC-like cupins"/>
    <property type="match status" value="1"/>
</dbReference>
<dbReference type="Proteomes" id="UP000256709">
    <property type="component" value="Unassembled WGS sequence"/>
</dbReference>
<dbReference type="InterPro" id="IPR001387">
    <property type="entry name" value="Cro/C1-type_HTH"/>
</dbReference>
<dbReference type="InterPro" id="IPR050807">
    <property type="entry name" value="TransReg_Diox_bact_type"/>
</dbReference>
<dbReference type="GO" id="GO:0005829">
    <property type="term" value="C:cytosol"/>
    <property type="evidence" value="ECO:0007669"/>
    <property type="project" value="TreeGrafter"/>
</dbReference>
<reference evidence="3 4" key="1">
    <citation type="submission" date="2017-04" db="EMBL/GenBank/DDBJ databases">
        <title>Comparative genome analysis of Subtercola boreus.</title>
        <authorList>
            <person name="Cho Y.-J."/>
            <person name="Cho A."/>
            <person name="Kim O.-S."/>
            <person name="Lee J.-I."/>
        </authorList>
    </citation>
    <scope>NUCLEOTIDE SEQUENCE [LARGE SCALE GENOMIC DNA]</scope>
    <source>
        <strain evidence="3 4">P27444</strain>
    </source>
</reference>
<dbReference type="GO" id="GO:0003700">
    <property type="term" value="F:DNA-binding transcription factor activity"/>
    <property type="evidence" value="ECO:0007669"/>
    <property type="project" value="TreeGrafter"/>
</dbReference>
<dbReference type="InterPro" id="IPR014710">
    <property type="entry name" value="RmlC-like_jellyroll"/>
</dbReference>
<dbReference type="EMBL" id="NBXA01000033">
    <property type="protein sequence ID" value="RFA06993.1"/>
    <property type="molecule type" value="Genomic_DNA"/>
</dbReference>
<sequence>MGGSVFDDDSAGSAADTLGSRIRSARKKQRLSIRDLSNRVGVSASFVSQVELGRATPSIGVLYSIASLLELSLDALMNPMEVDEVAPAVISNTRSAGASAIESPVATGGLPNVQRAADRSRISAGSVTWDRLTNTDVENIEFLQVTYPQGSESCPVDDLQRHSGWEFGHVISGTMTVQVGFTSGILAAGDSIHFSSTVPHRLSNVSNEVCIAMWVVVGRTHSTTGASDLFS</sequence>
<feature type="domain" description="HTH cro/C1-type" evidence="2">
    <location>
        <begin position="22"/>
        <end position="76"/>
    </location>
</feature>
<dbReference type="SUPFAM" id="SSF47413">
    <property type="entry name" value="lambda repressor-like DNA-binding domains"/>
    <property type="match status" value="1"/>
</dbReference>
<comment type="caution">
    <text evidence="3">The sequence shown here is derived from an EMBL/GenBank/DDBJ whole genome shotgun (WGS) entry which is preliminary data.</text>
</comment>
<dbReference type="GO" id="GO:0003677">
    <property type="term" value="F:DNA binding"/>
    <property type="evidence" value="ECO:0007669"/>
    <property type="project" value="UniProtKB-KW"/>
</dbReference>
<evidence type="ECO:0000259" key="2">
    <source>
        <dbReference type="PROSITE" id="PS50943"/>
    </source>
</evidence>
<dbReference type="SMART" id="SM00530">
    <property type="entry name" value="HTH_XRE"/>
    <property type="match status" value="1"/>
</dbReference>
<dbReference type="CDD" id="cd02209">
    <property type="entry name" value="cupin_XRE_C"/>
    <property type="match status" value="1"/>
</dbReference>
<name>A0A3E0VBS2_9MICO</name>
<dbReference type="PANTHER" id="PTHR46797">
    <property type="entry name" value="HTH-TYPE TRANSCRIPTIONAL REGULATOR"/>
    <property type="match status" value="1"/>
</dbReference>
<dbReference type="InterPro" id="IPR013096">
    <property type="entry name" value="Cupin_2"/>
</dbReference>